<evidence type="ECO:0000256" key="1">
    <source>
        <dbReference type="ARBA" id="ARBA00001947"/>
    </source>
</evidence>
<proteinExistence type="inferred from homology"/>
<dbReference type="InterPro" id="IPR050414">
    <property type="entry name" value="Fungal_M35_metalloproteases"/>
</dbReference>
<dbReference type="PANTHER" id="PTHR37016:SF3">
    <property type="entry name" value="NEUTRAL PROTEASE 2-RELATED"/>
    <property type="match status" value="1"/>
</dbReference>
<reference evidence="9" key="1">
    <citation type="submission" date="2017-05" db="UniProtKB">
        <authorList>
            <consortium name="EnsemblMetazoa"/>
        </authorList>
    </citation>
    <scope>IDENTIFICATION</scope>
</reference>
<comment type="similarity">
    <text evidence="2">Belongs to the peptidase M35 family.</text>
</comment>
<dbReference type="Pfam" id="PF14521">
    <property type="entry name" value="Aspzincin_M35"/>
    <property type="match status" value="1"/>
</dbReference>
<keyword evidence="3" id="KW-0645">Protease</keyword>
<dbReference type="InParanoid" id="A0A1X7UK35"/>
<evidence type="ECO:0000259" key="8">
    <source>
        <dbReference type="SMART" id="SM01351"/>
    </source>
</evidence>
<keyword evidence="7" id="KW-0482">Metalloprotease</keyword>
<keyword evidence="6" id="KW-0862">Zinc</keyword>
<feature type="domain" description="Lysine-specific metallo-endopeptidase" evidence="8">
    <location>
        <begin position="68"/>
        <end position="210"/>
    </location>
</feature>
<comment type="cofactor">
    <cofactor evidence="1">
        <name>Zn(2+)</name>
        <dbReference type="ChEBI" id="CHEBI:29105"/>
    </cofactor>
</comment>
<keyword evidence="5" id="KW-0378">Hydrolase</keyword>
<dbReference type="GO" id="GO:0004222">
    <property type="term" value="F:metalloendopeptidase activity"/>
    <property type="evidence" value="ECO:0007669"/>
    <property type="project" value="InterPro"/>
</dbReference>
<dbReference type="AlphaFoldDB" id="A0A1X7UK35"/>
<dbReference type="InterPro" id="IPR024079">
    <property type="entry name" value="MetalloPept_cat_dom_sf"/>
</dbReference>
<evidence type="ECO:0000256" key="7">
    <source>
        <dbReference type="ARBA" id="ARBA00023049"/>
    </source>
</evidence>
<evidence type="ECO:0000256" key="6">
    <source>
        <dbReference type="ARBA" id="ARBA00022833"/>
    </source>
</evidence>
<protein>
    <recommendedName>
        <fullName evidence="8">Lysine-specific metallo-endopeptidase domain-containing protein</fullName>
    </recommendedName>
</protein>
<dbReference type="OrthoDB" id="412874at2759"/>
<dbReference type="SUPFAM" id="SSF55486">
    <property type="entry name" value="Metalloproteases ('zincins'), catalytic domain"/>
    <property type="match status" value="1"/>
</dbReference>
<dbReference type="SMART" id="SM01351">
    <property type="entry name" value="Aspzincin_M35"/>
    <property type="match status" value="1"/>
</dbReference>
<keyword evidence="4" id="KW-0479">Metal-binding</keyword>
<dbReference type="GO" id="GO:0006508">
    <property type="term" value="P:proteolysis"/>
    <property type="evidence" value="ECO:0007669"/>
    <property type="project" value="UniProtKB-KW"/>
</dbReference>
<accession>A0A1X7UK35</accession>
<dbReference type="InterPro" id="IPR029463">
    <property type="entry name" value="Lys_MEP"/>
</dbReference>
<dbReference type="GO" id="GO:0046872">
    <property type="term" value="F:metal ion binding"/>
    <property type="evidence" value="ECO:0007669"/>
    <property type="project" value="UniProtKB-KW"/>
</dbReference>
<organism evidence="9">
    <name type="scientific">Amphimedon queenslandica</name>
    <name type="common">Sponge</name>
    <dbReference type="NCBI Taxonomy" id="400682"/>
    <lineage>
        <taxon>Eukaryota</taxon>
        <taxon>Metazoa</taxon>
        <taxon>Porifera</taxon>
        <taxon>Demospongiae</taxon>
        <taxon>Heteroscleromorpha</taxon>
        <taxon>Haplosclerida</taxon>
        <taxon>Niphatidae</taxon>
        <taxon>Amphimedon</taxon>
    </lineage>
</organism>
<evidence type="ECO:0000256" key="5">
    <source>
        <dbReference type="ARBA" id="ARBA00022801"/>
    </source>
</evidence>
<evidence type="ECO:0000256" key="3">
    <source>
        <dbReference type="ARBA" id="ARBA00022670"/>
    </source>
</evidence>
<dbReference type="PANTHER" id="PTHR37016">
    <property type="match status" value="1"/>
</dbReference>
<dbReference type="EnsemblMetazoa" id="Aqu2.1.27858_001">
    <property type="protein sequence ID" value="Aqu2.1.27858_001"/>
    <property type="gene ID" value="Aqu2.1.27858"/>
</dbReference>
<evidence type="ECO:0000313" key="9">
    <source>
        <dbReference type="EnsemblMetazoa" id="Aqu2.1.27858_001"/>
    </source>
</evidence>
<evidence type="ECO:0000256" key="4">
    <source>
        <dbReference type="ARBA" id="ARBA00022723"/>
    </source>
</evidence>
<dbReference type="Gene3D" id="3.40.390.10">
    <property type="entry name" value="Collagenase (Catalytic Domain)"/>
    <property type="match status" value="1"/>
</dbReference>
<name>A0A1X7UK35_AMPQE</name>
<sequence length="213" mass="23977">MSAMSIDQLRESFVRESVHIHLEDTSLLSRPKEEGDAEIEYTVHLEACGSATFKNGDVQNSATLAAHKKLCAGSRKAGDGVGNNNIYTTWFGAYTSGRAATVKKTYQNITNDITNKECIYYNNGPRCRSNSYAYTYMTGTTVYLCTIYYRDPTYCSKTGESKEGTLLHEWSHPYGQRDDVVYGRSNCKNLAKSKPDDAVRNADSYLYYYCDLQ</sequence>
<evidence type="ECO:0000256" key="2">
    <source>
        <dbReference type="ARBA" id="ARBA00010279"/>
    </source>
</evidence>